<dbReference type="Pfam" id="PF09527">
    <property type="entry name" value="ATPase_gene1"/>
    <property type="match status" value="1"/>
</dbReference>
<dbReference type="OrthoDB" id="282803at2"/>
<feature type="transmembrane region" description="Helical" evidence="1">
    <location>
        <begin position="49"/>
        <end position="70"/>
    </location>
</feature>
<dbReference type="Proteomes" id="UP000198584">
    <property type="component" value="Unassembled WGS sequence"/>
</dbReference>
<dbReference type="InterPro" id="IPR032820">
    <property type="entry name" value="ATPase_put"/>
</dbReference>
<reference evidence="2 3" key="1">
    <citation type="submission" date="2016-10" db="EMBL/GenBank/DDBJ databases">
        <authorList>
            <person name="de Groot N.N."/>
        </authorList>
    </citation>
    <scope>NUCLEOTIDE SEQUENCE [LARGE SCALE GENOMIC DNA]</scope>
    <source>
        <strain evidence="2 3">CCM7597</strain>
    </source>
</reference>
<evidence type="ECO:0000313" key="3">
    <source>
        <dbReference type="Proteomes" id="UP000198584"/>
    </source>
</evidence>
<evidence type="ECO:0000256" key="1">
    <source>
        <dbReference type="SAM" id="Phobius"/>
    </source>
</evidence>
<protein>
    <submittedName>
        <fullName evidence="2">Putative F0F1-ATPase subunit Ca2+/Mg2+ transporter</fullName>
    </submittedName>
</protein>
<evidence type="ECO:0000313" key="2">
    <source>
        <dbReference type="EMBL" id="SEA69631.1"/>
    </source>
</evidence>
<keyword evidence="3" id="KW-1185">Reference proteome</keyword>
<feature type="transmembrane region" description="Helical" evidence="1">
    <location>
        <begin position="15"/>
        <end position="37"/>
    </location>
</feature>
<keyword evidence="1" id="KW-0472">Membrane</keyword>
<dbReference type="EMBL" id="FNQR01000007">
    <property type="protein sequence ID" value="SEA69631.1"/>
    <property type="molecule type" value="Genomic_DNA"/>
</dbReference>
<keyword evidence="1" id="KW-1133">Transmembrane helix</keyword>
<dbReference type="AlphaFoldDB" id="A0A1H4DAA1"/>
<sequence length="77" mass="8046">MGAVGLKVPKNPLRAMALTSAIVSQLAGGPLAGAFLGKWLDEQFAVQPLFLIMGIFLGVGAGTYGTIHLVREYTGDE</sequence>
<proteinExistence type="predicted"/>
<keyword evidence="1" id="KW-0812">Transmembrane</keyword>
<name>A0A1H4DAA1_9BACI</name>
<accession>A0A1H4DAA1</accession>
<dbReference type="STRING" id="571932.SAMN05421743_10754"/>
<organism evidence="2 3">
    <name type="scientific">Thalassobacillus cyri</name>
    <dbReference type="NCBI Taxonomy" id="571932"/>
    <lineage>
        <taxon>Bacteria</taxon>
        <taxon>Bacillati</taxon>
        <taxon>Bacillota</taxon>
        <taxon>Bacilli</taxon>
        <taxon>Bacillales</taxon>
        <taxon>Bacillaceae</taxon>
        <taxon>Thalassobacillus</taxon>
    </lineage>
</organism>
<gene>
    <name evidence="2" type="ORF">SAMN05421743_10754</name>
</gene>